<comment type="similarity">
    <text evidence="1">Belongs to the 'phage' integrase family.</text>
</comment>
<dbReference type="PANTHER" id="PTHR30349:SF64">
    <property type="entry name" value="PROPHAGE INTEGRASE INTD-RELATED"/>
    <property type="match status" value="1"/>
</dbReference>
<dbReference type="OrthoDB" id="9803188at2"/>
<dbReference type="GO" id="GO:0015074">
    <property type="term" value="P:DNA integration"/>
    <property type="evidence" value="ECO:0007669"/>
    <property type="project" value="InterPro"/>
</dbReference>
<protein>
    <submittedName>
        <fullName evidence="7">Tyrosine recombinase XerC</fullName>
    </submittedName>
</protein>
<dbReference type="Pfam" id="PF00589">
    <property type="entry name" value="Phage_integrase"/>
    <property type="match status" value="1"/>
</dbReference>
<dbReference type="RefSeq" id="WP_125450593.1">
    <property type="nucleotide sequence ID" value="NZ_RJNS01000007.1"/>
</dbReference>
<evidence type="ECO:0000256" key="4">
    <source>
        <dbReference type="PROSITE-ProRule" id="PRU01248"/>
    </source>
</evidence>
<evidence type="ECO:0000256" key="3">
    <source>
        <dbReference type="ARBA" id="ARBA00023172"/>
    </source>
</evidence>
<dbReference type="GO" id="GO:0006310">
    <property type="term" value="P:DNA recombination"/>
    <property type="evidence" value="ECO:0007669"/>
    <property type="project" value="UniProtKB-KW"/>
</dbReference>
<evidence type="ECO:0000313" key="8">
    <source>
        <dbReference type="Proteomes" id="UP000278970"/>
    </source>
</evidence>
<dbReference type="PANTHER" id="PTHR30349">
    <property type="entry name" value="PHAGE INTEGRASE-RELATED"/>
    <property type="match status" value="1"/>
</dbReference>
<dbReference type="AlphaFoldDB" id="A0A3R9IJQ9"/>
<evidence type="ECO:0000256" key="2">
    <source>
        <dbReference type="ARBA" id="ARBA00023125"/>
    </source>
</evidence>
<dbReference type="InterPro" id="IPR011010">
    <property type="entry name" value="DNA_brk_join_enz"/>
</dbReference>
<proteinExistence type="inferred from homology"/>
<dbReference type="Pfam" id="PF14657">
    <property type="entry name" value="Arm-DNA-bind_4"/>
    <property type="match status" value="1"/>
</dbReference>
<dbReference type="CDD" id="cd01189">
    <property type="entry name" value="INT_ICEBs1_C_like"/>
    <property type="match status" value="1"/>
</dbReference>
<dbReference type="Gene3D" id="1.10.443.10">
    <property type="entry name" value="Intergrase catalytic core"/>
    <property type="match status" value="1"/>
</dbReference>
<dbReference type="InterPro" id="IPR028259">
    <property type="entry name" value="AP2-like_int_N"/>
</dbReference>
<evidence type="ECO:0000256" key="1">
    <source>
        <dbReference type="ARBA" id="ARBA00008857"/>
    </source>
</evidence>
<dbReference type="GO" id="GO:0003677">
    <property type="term" value="F:DNA binding"/>
    <property type="evidence" value="ECO:0007669"/>
    <property type="project" value="UniProtKB-UniRule"/>
</dbReference>
<keyword evidence="2 4" id="KW-0238">DNA-binding</keyword>
<dbReference type="InterPro" id="IPR010998">
    <property type="entry name" value="Integrase_recombinase_N"/>
</dbReference>
<dbReference type="InterPro" id="IPR002104">
    <property type="entry name" value="Integrase_catalytic"/>
</dbReference>
<dbReference type="Gene3D" id="1.10.150.130">
    <property type="match status" value="1"/>
</dbReference>
<dbReference type="InterPro" id="IPR013762">
    <property type="entry name" value="Integrase-like_cat_sf"/>
</dbReference>
<feature type="domain" description="Tyr recombinase" evidence="5">
    <location>
        <begin position="173"/>
        <end position="375"/>
    </location>
</feature>
<dbReference type="InterPro" id="IPR025269">
    <property type="entry name" value="SAM-like_dom"/>
</dbReference>
<keyword evidence="3" id="KW-0233">DNA recombination</keyword>
<evidence type="ECO:0000259" key="6">
    <source>
        <dbReference type="PROSITE" id="PS51900"/>
    </source>
</evidence>
<comment type="caution">
    <text evidence="7">The sequence shown here is derived from an EMBL/GenBank/DDBJ whole genome shotgun (WGS) entry which is preliminary data.</text>
</comment>
<evidence type="ECO:0000313" key="7">
    <source>
        <dbReference type="EMBL" id="RSI80296.1"/>
    </source>
</evidence>
<dbReference type="InterPro" id="IPR050090">
    <property type="entry name" value="Tyrosine_recombinase_XerCD"/>
</dbReference>
<name>A0A3R9IJQ9_STRMT</name>
<dbReference type="InterPro" id="IPR044068">
    <property type="entry name" value="CB"/>
</dbReference>
<accession>A0A3R9IJQ9</accession>
<sequence>MAVRKSKNGTWIADVSNGTNPITLLQRRIVRKGFKTKKEALEAERYLRSVELKEKSFSTKITIDMLYQLLKEEDEINNRKKSYIDTQENNYNKHIKDYFSKVDNIDKLTYEDIYQFREHLREKNAKNSEKKLSPNTINKIIVLLKKILDVGLRKGYYNDNPVRLLKKLPIEKRKMNFWTVKEFKHFLSLFEKDEYNVELLFTVLFFTGLRLGEALALTWKDIEFSTSTIHVSKSMYVNKGEEHISSTKTKSGTRRIIINKKLIETLEEWKKEQKERLKEFSTDTEKLQIFQDSPITLTKNSIEKQYKKISARDSSLKKIRIHDFRHSHASLLINQGEDYLEDYLIVKERLGHASITTTIDTYSHLYPSKQKDLADKLDKLL</sequence>
<organism evidence="7 8">
    <name type="scientific">Streptococcus mitis</name>
    <dbReference type="NCBI Taxonomy" id="28037"/>
    <lineage>
        <taxon>Bacteria</taxon>
        <taxon>Bacillati</taxon>
        <taxon>Bacillota</taxon>
        <taxon>Bacilli</taxon>
        <taxon>Lactobacillales</taxon>
        <taxon>Streptococcaceae</taxon>
        <taxon>Streptococcus</taxon>
        <taxon>Streptococcus mitis group</taxon>
    </lineage>
</organism>
<feature type="domain" description="Core-binding (CB)" evidence="6">
    <location>
        <begin position="74"/>
        <end position="152"/>
    </location>
</feature>
<reference evidence="7 8" key="1">
    <citation type="submission" date="2018-11" db="EMBL/GenBank/DDBJ databases">
        <title>Species Designations Belie Phenotypic and Genotypic Heterogeneity in Oral Streptococci.</title>
        <authorList>
            <person name="Velsko I."/>
        </authorList>
    </citation>
    <scope>NUCLEOTIDE SEQUENCE [LARGE SCALE GENOMIC DNA]</scope>
    <source>
        <strain evidence="7 8">BCA11</strain>
    </source>
</reference>
<evidence type="ECO:0000259" key="5">
    <source>
        <dbReference type="PROSITE" id="PS51898"/>
    </source>
</evidence>
<dbReference type="PROSITE" id="PS51900">
    <property type="entry name" value="CB"/>
    <property type="match status" value="1"/>
</dbReference>
<dbReference type="PROSITE" id="PS51898">
    <property type="entry name" value="TYR_RECOMBINASE"/>
    <property type="match status" value="1"/>
</dbReference>
<gene>
    <name evidence="7" type="primary">xerC_2</name>
    <name evidence="7" type="ORF">D8854_09205</name>
</gene>
<dbReference type="EMBL" id="RJNS01000007">
    <property type="protein sequence ID" value="RSI80296.1"/>
    <property type="molecule type" value="Genomic_DNA"/>
</dbReference>
<dbReference type="SUPFAM" id="SSF56349">
    <property type="entry name" value="DNA breaking-rejoining enzymes"/>
    <property type="match status" value="1"/>
</dbReference>
<dbReference type="Proteomes" id="UP000278970">
    <property type="component" value="Unassembled WGS sequence"/>
</dbReference>
<dbReference type="Pfam" id="PF13102">
    <property type="entry name" value="Phage_int_SAM_5"/>
    <property type="match status" value="1"/>
</dbReference>